<protein>
    <submittedName>
        <fullName evidence="1">Uncharacterized protein</fullName>
    </submittedName>
</protein>
<organism evidence="1 2">
    <name type="scientific">Acinetobacter radioresistens</name>
    <dbReference type="NCBI Taxonomy" id="40216"/>
    <lineage>
        <taxon>Bacteria</taxon>
        <taxon>Pseudomonadati</taxon>
        <taxon>Pseudomonadota</taxon>
        <taxon>Gammaproteobacteria</taxon>
        <taxon>Moraxellales</taxon>
        <taxon>Moraxellaceae</taxon>
        <taxon>Acinetobacter</taxon>
    </lineage>
</organism>
<dbReference type="RefSeq" id="WP_008306804.1">
    <property type="nucleotide sequence ID" value="NZ_CP167784.1"/>
</dbReference>
<evidence type="ECO:0000313" key="1">
    <source>
        <dbReference type="EMBL" id="TNX85272.1"/>
    </source>
</evidence>
<proteinExistence type="predicted"/>
<sequence length="370" mass="43664">MSDWPIVFREVHLLGGGYAINSPEEKDKVFIFPNTLTNQTAVLTLKNFNQLYSSLNSLGHKVIGVNFLYHEMHFDGSSLPEYRFYHDYKNETWAHTEARQKWGEISNSAYRMQKGHLWDLSKRIQYVIDTINNSFYDLSIIYRKQLNAKVIKNDLKIGQKFEDAFSSLIYDKFQIFLFNACILRDYIAEYVFHYIVPNDIKTDKHMNTTSRIYKKYYEKRTVTSEFDKYFKDICSPTGWLHKLGVYRDLVMHACPLSMPNKKAWVRLDSINLIGSQQAPRIIAPIPRNPELIKLERNNYEFFQDFTKQVDQFFDRSNDEDKSIDLLEYSLEVMQNFSKLLWETIYLSPVQGEIVAFGPHNIIGDIKITRK</sequence>
<gene>
    <name evidence="1" type="ORF">FHY67_15475</name>
</gene>
<accession>A0A8H2JY73</accession>
<comment type="caution">
    <text evidence="1">The sequence shown here is derived from an EMBL/GenBank/DDBJ whole genome shotgun (WGS) entry which is preliminary data.</text>
</comment>
<evidence type="ECO:0000313" key="2">
    <source>
        <dbReference type="Proteomes" id="UP000314285"/>
    </source>
</evidence>
<dbReference type="AlphaFoldDB" id="A0A8H2JY73"/>
<reference evidence="1 2" key="1">
    <citation type="submission" date="2019-06" db="EMBL/GenBank/DDBJ databases">
        <title>Genome of Acinetobacter radioresistens APH1, a phenol degrading strain.</title>
        <authorList>
            <person name="Liu Y."/>
        </authorList>
    </citation>
    <scope>NUCLEOTIDE SEQUENCE [LARGE SCALE GENOMIC DNA]</scope>
    <source>
        <strain evidence="1 2">APH1</strain>
    </source>
</reference>
<name>A0A8H2JY73_ACIRA</name>
<dbReference type="Proteomes" id="UP000314285">
    <property type="component" value="Unassembled WGS sequence"/>
</dbReference>
<dbReference type="EMBL" id="VFBM01000029">
    <property type="protein sequence ID" value="TNX85272.1"/>
    <property type="molecule type" value="Genomic_DNA"/>
</dbReference>